<dbReference type="EMBL" id="BQNB010011738">
    <property type="protein sequence ID" value="GJS94533.1"/>
    <property type="molecule type" value="Genomic_DNA"/>
</dbReference>
<gene>
    <name evidence="2" type="ORF">Tco_0801501</name>
</gene>
<feature type="domain" description="Reverse transcriptase Ty1/copia-type" evidence="1">
    <location>
        <begin position="58"/>
        <end position="101"/>
    </location>
</feature>
<keyword evidence="3" id="KW-1185">Reference proteome</keyword>
<evidence type="ECO:0000313" key="2">
    <source>
        <dbReference type="EMBL" id="GJS94533.1"/>
    </source>
</evidence>
<reference evidence="2" key="1">
    <citation type="journal article" date="2022" name="Int. J. Mol. Sci.">
        <title>Draft Genome of Tanacetum Coccineum: Genomic Comparison of Closely Related Tanacetum-Family Plants.</title>
        <authorList>
            <person name="Yamashiro T."/>
            <person name="Shiraishi A."/>
            <person name="Nakayama K."/>
            <person name="Satake H."/>
        </authorList>
    </citation>
    <scope>NUCLEOTIDE SEQUENCE</scope>
</reference>
<organism evidence="2 3">
    <name type="scientific">Tanacetum coccineum</name>
    <dbReference type="NCBI Taxonomy" id="301880"/>
    <lineage>
        <taxon>Eukaryota</taxon>
        <taxon>Viridiplantae</taxon>
        <taxon>Streptophyta</taxon>
        <taxon>Embryophyta</taxon>
        <taxon>Tracheophyta</taxon>
        <taxon>Spermatophyta</taxon>
        <taxon>Magnoliopsida</taxon>
        <taxon>eudicotyledons</taxon>
        <taxon>Gunneridae</taxon>
        <taxon>Pentapetalae</taxon>
        <taxon>asterids</taxon>
        <taxon>campanulids</taxon>
        <taxon>Asterales</taxon>
        <taxon>Asteraceae</taxon>
        <taxon>Asteroideae</taxon>
        <taxon>Anthemideae</taxon>
        <taxon>Anthemidinae</taxon>
        <taxon>Tanacetum</taxon>
    </lineage>
</organism>
<sequence length="368" mass="42092">MHFSIIFTSSKEIITKINNIVCLLAFYLRKNLRRLLKLYKMTVGFNPCTEELLQFKLQKVYVSQPPGFVDPDHPTKVYKVVKALYGLHQAPRAWYATLARFPRSWCDEFEALMKSRFQMSSMGELTFFLGLQVKQNKGGIFISQDKYVAEILKKFDLVNVKAAITPMETRILLGQRMSLCLLTESPFDLEAFSDSDYGGSNLDRKSTTGGCQFLGQRLISWQWFAEIVDFLRGSNLRVDRINWLCNIATALIRYPCCLFSANDFDIKQKNKPPLLAVSLTTKIFGNINRGFRGAPREPLLPSMLLVLLTNWQDMEHAAVAHYPTLIINTSNRSQTNQADHGKCHSEVGQEGKEDGKVFEKEEFSFVRL</sequence>
<evidence type="ECO:0000313" key="3">
    <source>
        <dbReference type="Proteomes" id="UP001151760"/>
    </source>
</evidence>
<dbReference type="InterPro" id="IPR013103">
    <property type="entry name" value="RVT_2"/>
</dbReference>
<comment type="caution">
    <text evidence="2">The sequence shown here is derived from an EMBL/GenBank/DDBJ whole genome shotgun (WGS) entry which is preliminary data.</text>
</comment>
<dbReference type="Proteomes" id="UP001151760">
    <property type="component" value="Unassembled WGS sequence"/>
</dbReference>
<reference evidence="2" key="2">
    <citation type="submission" date="2022-01" db="EMBL/GenBank/DDBJ databases">
        <authorList>
            <person name="Yamashiro T."/>
            <person name="Shiraishi A."/>
            <person name="Satake H."/>
            <person name="Nakayama K."/>
        </authorList>
    </citation>
    <scope>NUCLEOTIDE SEQUENCE</scope>
</reference>
<protein>
    <submittedName>
        <fullName evidence="2">Ribonuclease H-like domain-containing protein</fullName>
    </submittedName>
</protein>
<proteinExistence type="predicted"/>
<evidence type="ECO:0000259" key="1">
    <source>
        <dbReference type="Pfam" id="PF07727"/>
    </source>
</evidence>
<accession>A0ABQ5A0D7</accession>
<feature type="domain" description="Reverse transcriptase Ty1/copia-type" evidence="1">
    <location>
        <begin position="107"/>
        <end position="168"/>
    </location>
</feature>
<dbReference type="Pfam" id="PF07727">
    <property type="entry name" value="RVT_2"/>
    <property type="match status" value="2"/>
</dbReference>
<name>A0ABQ5A0D7_9ASTR</name>